<evidence type="ECO:0000256" key="2">
    <source>
        <dbReference type="ARBA" id="ARBA00004479"/>
    </source>
</evidence>
<evidence type="ECO:0000256" key="16">
    <source>
        <dbReference type="ARBA" id="ARBA00022875"/>
    </source>
</evidence>
<dbReference type="Pfam" id="PF23308">
    <property type="entry name" value="TSP1_TSH7A-B_C"/>
    <property type="match status" value="1"/>
</dbReference>
<evidence type="ECO:0000256" key="14">
    <source>
        <dbReference type="ARBA" id="ARBA00022852"/>
    </source>
</evidence>
<keyword evidence="16" id="KW-0180">Complement pathway</keyword>
<evidence type="ECO:0000259" key="28">
    <source>
        <dbReference type="Pfam" id="PF19028"/>
    </source>
</evidence>
<dbReference type="PANTHER" id="PTHR11311">
    <property type="entry name" value="SPONDIN"/>
    <property type="match status" value="1"/>
</dbReference>
<gene>
    <name evidence="30" type="primary">THSD7B</name>
</gene>
<evidence type="ECO:0000256" key="26">
    <source>
        <dbReference type="SAM" id="MobiDB-lite"/>
    </source>
</evidence>
<keyword evidence="14" id="KW-0204">Cytolysis</keyword>
<reference evidence="30" key="2">
    <citation type="submission" date="2025-09" db="UniProtKB">
        <authorList>
            <consortium name="Ensembl"/>
        </authorList>
    </citation>
    <scope>IDENTIFICATION</scope>
    <source>
        <strain evidence="30">Glennie</strain>
    </source>
</reference>
<dbReference type="Pfam" id="PF19028">
    <property type="entry name" value="TSP1_spondin"/>
    <property type="match status" value="5"/>
</dbReference>
<comment type="subunit">
    <text evidence="25">Homooligomer; about 20 C9 chains oligomerize to give rise to a huge beta-barrel that forms a 100 Angstrom diameter pore in target membranes. Component of the membrane attack complex (MAC), composed of complement C5b, C6, C7, C8A, C8B, C8G and multiple copies of the pore-forming subunit C9.</text>
</comment>
<evidence type="ECO:0000256" key="4">
    <source>
        <dbReference type="ARBA" id="ARBA00009214"/>
    </source>
</evidence>
<evidence type="ECO:0000256" key="21">
    <source>
        <dbReference type="ARBA" id="ARBA00023162"/>
    </source>
</evidence>
<dbReference type="FunFam" id="2.20.100.10:FF:000018">
    <property type="entry name" value="Thrombospondin type 1 domain containing 7A"/>
    <property type="match status" value="1"/>
</dbReference>
<feature type="domain" description="Spondin-like TSP1" evidence="28">
    <location>
        <begin position="1238"/>
        <end position="1291"/>
    </location>
</feature>
<evidence type="ECO:0000256" key="23">
    <source>
        <dbReference type="ARBA" id="ARBA00023298"/>
    </source>
</evidence>
<evidence type="ECO:0000256" key="18">
    <source>
        <dbReference type="ARBA" id="ARBA00023058"/>
    </source>
</evidence>
<dbReference type="Proteomes" id="UP000002279">
    <property type="component" value="Unplaced"/>
</dbReference>
<evidence type="ECO:0000313" key="30">
    <source>
        <dbReference type="Ensembl" id="ENSOANP00000035950.1"/>
    </source>
</evidence>
<dbReference type="SMART" id="SM00209">
    <property type="entry name" value="TSP1"/>
    <property type="match status" value="13"/>
</dbReference>
<evidence type="ECO:0000256" key="8">
    <source>
        <dbReference type="ARBA" id="ARBA00022536"/>
    </source>
</evidence>
<comment type="subcellular location">
    <subcellularLocation>
        <location evidence="2">Membrane</location>
        <topology evidence="2">Single-pass type I membrane protein</topology>
    </subcellularLocation>
    <subcellularLocation>
        <location evidence="3">Secreted</location>
    </subcellularLocation>
    <subcellularLocation>
        <location evidence="1">Target cell membrane</location>
        <topology evidence="1">Multi-pass membrane protein</topology>
    </subcellularLocation>
</comment>
<feature type="transmembrane region" description="Helical" evidence="27">
    <location>
        <begin position="1546"/>
        <end position="1569"/>
    </location>
</feature>
<evidence type="ECO:0000256" key="24">
    <source>
        <dbReference type="ARBA" id="ARBA00093294"/>
    </source>
</evidence>
<keyword evidence="17 27" id="KW-1133">Transmembrane helix</keyword>
<dbReference type="FunFam" id="2.20.100.10:FF:000020">
    <property type="entry name" value="Thrombospondin type 1 domain containing 7A"/>
    <property type="match status" value="1"/>
</dbReference>
<evidence type="ECO:0000256" key="1">
    <source>
        <dbReference type="ARBA" id="ARBA00004276"/>
    </source>
</evidence>
<dbReference type="GO" id="GO:0031640">
    <property type="term" value="P:killing of cells of another organism"/>
    <property type="evidence" value="ECO:0007669"/>
    <property type="project" value="UniProtKB-KW"/>
</dbReference>
<keyword evidence="15" id="KW-0391">Immunity</keyword>
<organism evidence="30 31">
    <name type="scientific">Ornithorhynchus anatinus</name>
    <name type="common">Duckbill platypus</name>
    <dbReference type="NCBI Taxonomy" id="9258"/>
    <lineage>
        <taxon>Eukaryota</taxon>
        <taxon>Metazoa</taxon>
        <taxon>Chordata</taxon>
        <taxon>Craniata</taxon>
        <taxon>Vertebrata</taxon>
        <taxon>Euteleostomi</taxon>
        <taxon>Mammalia</taxon>
        <taxon>Monotremata</taxon>
        <taxon>Ornithorhynchidae</taxon>
        <taxon>Ornithorhynchus</taxon>
    </lineage>
</organism>
<keyword evidence="21" id="KW-0179">Complement alternate pathway</keyword>
<evidence type="ECO:0000256" key="15">
    <source>
        <dbReference type="ARBA" id="ARBA00022859"/>
    </source>
</evidence>
<dbReference type="FunFam" id="2.20.100.10:FF:000019">
    <property type="entry name" value="Thrombospondin type 1 domain containing 7A"/>
    <property type="match status" value="1"/>
</dbReference>
<accession>A0A6I8N550</accession>
<evidence type="ECO:0000256" key="27">
    <source>
        <dbReference type="SAM" id="Phobius"/>
    </source>
</evidence>
<evidence type="ECO:0000256" key="20">
    <source>
        <dbReference type="ARBA" id="ARBA00023157"/>
    </source>
</evidence>
<feature type="domain" description="Spondin-like TSP1" evidence="28">
    <location>
        <begin position="590"/>
        <end position="648"/>
    </location>
</feature>
<evidence type="ECO:0000256" key="22">
    <source>
        <dbReference type="ARBA" id="ARBA00023180"/>
    </source>
</evidence>
<dbReference type="Pfam" id="PF00090">
    <property type="entry name" value="TSP_1"/>
    <property type="match status" value="5"/>
</dbReference>
<keyword evidence="12" id="KW-0732">Signal</keyword>
<dbReference type="FunFam" id="2.20.100.10:FF:000062">
    <property type="entry name" value="Thrombospondin type 1 domain containing 7B"/>
    <property type="match status" value="1"/>
</dbReference>
<name>A0A6I8N550_ORNAN</name>
<dbReference type="PROSITE" id="PS50092">
    <property type="entry name" value="TSP1"/>
    <property type="match status" value="14"/>
</dbReference>
<comment type="similarity">
    <text evidence="4">Belongs to the complement C6/C7/C8/C9 family.</text>
</comment>
<dbReference type="InterPro" id="IPR056991">
    <property type="entry name" value="TSP1_TSH7A-B_C"/>
</dbReference>
<comment type="function">
    <text evidence="24">Pore-forming component of the membrane attack complex (MAC), a multiprotein complex activated by the complement cascade, which inserts into a target cell membrane and forms a pore, leading to target cell membrane rupture and cell lysis. The MAC is initiated by proteolytic cleavage of C5 into complement C5b in response to the classical, alternative, lectin and GZMK complement pathways. The complement pathways consist in a cascade of proteins that leads to phagocytosis and breakdown of pathogens and signaling that strengthens the adaptive immune system. Constitutes the pore-forming subunit of the MAC complex: during MAC assembly, C9 associates with the C5b8 intermediate complex, and polymerizes to complete the pore.</text>
</comment>
<feature type="compositionally biased region" description="Polar residues" evidence="26">
    <location>
        <begin position="247"/>
        <end position="257"/>
    </location>
</feature>
<dbReference type="GO" id="GO:0005576">
    <property type="term" value="C:extracellular region"/>
    <property type="evidence" value="ECO:0007669"/>
    <property type="project" value="UniProtKB-SubCell"/>
</dbReference>
<proteinExistence type="inferred from homology"/>
<dbReference type="FunFam" id="2.20.100.10:FF:000017">
    <property type="entry name" value="Thrombospondin type 1 domain containing 7A"/>
    <property type="match status" value="1"/>
</dbReference>
<keyword evidence="23" id="KW-1053">Target membrane</keyword>
<keyword evidence="6" id="KW-1134">Transmembrane beta strand</keyword>
<feature type="domain" description="Spondin-like TSP1" evidence="28">
    <location>
        <begin position="987"/>
        <end position="1028"/>
    </location>
</feature>
<dbReference type="InterPro" id="IPR044004">
    <property type="entry name" value="TSP1_spondin_dom"/>
</dbReference>
<dbReference type="InterPro" id="IPR036383">
    <property type="entry name" value="TSP1_rpt_sf"/>
</dbReference>
<keyword evidence="10" id="KW-0399">Innate immunity</keyword>
<protein>
    <recommendedName>
        <fullName evidence="5">Complement component C9</fullName>
    </recommendedName>
</protein>
<dbReference type="FunFam" id="2.20.100.10:FF:000027">
    <property type="entry name" value="Thrombospondin type 1 domain containing 7A"/>
    <property type="match status" value="1"/>
</dbReference>
<dbReference type="GO" id="GO:0044218">
    <property type="term" value="C:other organism cell membrane"/>
    <property type="evidence" value="ECO:0007669"/>
    <property type="project" value="UniProtKB-KW"/>
</dbReference>
<dbReference type="FunFam" id="2.20.100.10:FF:000050">
    <property type="entry name" value="Thrombospondin type 1 domain containing 7B"/>
    <property type="match status" value="1"/>
</dbReference>
<evidence type="ECO:0000256" key="7">
    <source>
        <dbReference type="ARBA" id="ARBA00022525"/>
    </source>
</evidence>
<evidence type="ECO:0000256" key="19">
    <source>
        <dbReference type="ARBA" id="ARBA00023136"/>
    </source>
</evidence>
<dbReference type="Bgee" id="ENSOANG00000007994">
    <property type="expression patterns" value="Expressed in testis and 3 other cell types or tissues"/>
</dbReference>
<dbReference type="InterPro" id="IPR051418">
    <property type="entry name" value="Spondin/Thrombospondin_T1"/>
</dbReference>
<keyword evidence="18" id="KW-0473">Membrane attack complex</keyword>
<keyword evidence="8" id="KW-0245">EGF-like domain</keyword>
<dbReference type="GeneTree" id="ENSGT00940000159262"/>
<evidence type="ECO:0000256" key="12">
    <source>
        <dbReference type="ARBA" id="ARBA00022729"/>
    </source>
</evidence>
<evidence type="ECO:0000256" key="17">
    <source>
        <dbReference type="ARBA" id="ARBA00022989"/>
    </source>
</evidence>
<dbReference type="GO" id="GO:0006958">
    <property type="term" value="P:complement activation, classical pathway"/>
    <property type="evidence" value="ECO:0007669"/>
    <property type="project" value="UniProtKB-KW"/>
</dbReference>
<feature type="domain" description="Spondin-like TSP1" evidence="28">
    <location>
        <begin position="323"/>
        <end position="376"/>
    </location>
</feature>
<dbReference type="Gene3D" id="2.20.100.10">
    <property type="entry name" value="Thrombospondin type-1 (TSP1) repeat"/>
    <property type="match status" value="11"/>
</dbReference>
<evidence type="ECO:0000256" key="25">
    <source>
        <dbReference type="ARBA" id="ARBA00093512"/>
    </source>
</evidence>
<evidence type="ECO:0000313" key="31">
    <source>
        <dbReference type="Proteomes" id="UP000002279"/>
    </source>
</evidence>
<dbReference type="Ensembl" id="ENSOANT00000053090.1">
    <property type="protein sequence ID" value="ENSOANP00000035950.1"/>
    <property type="gene ID" value="ENSOANG00000007994.3"/>
</dbReference>
<keyword evidence="20" id="KW-1015">Disulfide bond</keyword>
<keyword evidence="7" id="KW-0964">Secreted</keyword>
<evidence type="ECO:0000256" key="10">
    <source>
        <dbReference type="ARBA" id="ARBA00022588"/>
    </source>
</evidence>
<keyword evidence="9" id="KW-1052">Target cell membrane</keyword>
<dbReference type="Pfam" id="PF19030">
    <property type="entry name" value="TSP1_ADAMTS"/>
    <property type="match status" value="2"/>
</dbReference>
<evidence type="ECO:0000256" key="9">
    <source>
        <dbReference type="ARBA" id="ARBA00022537"/>
    </source>
</evidence>
<evidence type="ECO:0000256" key="13">
    <source>
        <dbReference type="ARBA" id="ARBA00022737"/>
    </source>
</evidence>
<dbReference type="PANTHER" id="PTHR11311:SF7">
    <property type="entry name" value="THROMBOSPONDIN TYPE-1 DOMAIN-CONTAINING PROTEIN 7B"/>
    <property type="match status" value="1"/>
</dbReference>
<keyword evidence="13" id="KW-0677">Repeat</keyword>
<evidence type="ECO:0000259" key="29">
    <source>
        <dbReference type="Pfam" id="PF23308"/>
    </source>
</evidence>
<evidence type="ECO:0000256" key="3">
    <source>
        <dbReference type="ARBA" id="ARBA00004613"/>
    </source>
</evidence>
<feature type="domain" description="Thrombospondin type-1" evidence="29">
    <location>
        <begin position="1465"/>
        <end position="1503"/>
    </location>
</feature>
<keyword evidence="19 27" id="KW-0472">Membrane</keyword>
<evidence type="ECO:0000256" key="6">
    <source>
        <dbReference type="ARBA" id="ARBA00022452"/>
    </source>
</evidence>
<keyword evidence="31" id="KW-1185">Reference proteome</keyword>
<sequence length="1596" mass="174674">MGFPQCVPPGHGPAVLTVPLFHLPAGPWGRCTGGCGGGGTQTRTVRCFHVDGRTSPQAHCLDEDKPEEERGCFRACTWHREFFEWEVAEWDACQLVPRVPTTDPGHRAIGTQEQTCTTAQPGLQRRPIRCVQKQNRTQVLVDICEQLAPRPPGEQACLMPCPRGCVVSEFSSWSACGPRCGASVQHRIRTLLVPPLFGGEACPSLSDVRGCESPAACTLGEPDVTTSLSAGPWSPCRPPPRRELASSRRTLLDFSSNRNERSPIRRQSYRAAQRLPGPRPPEIGYQTRQVRCVRSDGQSAPLSLCLPGSSLSTMRSCALPEDCETTDWSPWSLCSKTCQSEDHSPGLRSRRRRVRRVAVEAGRDCPALLETEACNLGGDTLQPCPRFSWKTSEWKGCQPGLLLESQNSRQRAGAVALCGGGLQIREVFCVQEGPETSALVFGGEGSRPVERKLCPGPAPSAIQLCYVPCSVDCMLSTWSTWGSCLPETCRDPQGKKGFRMRQRHVVIEVVGPTGRCPHLVEASLCEEPACHRWKVEAAHCVPEHGTCGPGQRKQRAECRDAQGEVVAPQLCPSPPPDEWTACTVPCDSDCVLSEWTQWTPCPQACVGKSGEGMQSRTRAVLAPPGDGGKPCPSGHALHQLRPCSDHPCTRFYWEASSWGPCLDAVGTTSLNSTIGWNGEATCGVGVQTRKVSCVNSHIGPVASKRCPDALRPETLQPCLLPCRRDCVVTPFSEWTPCPSSCRPGNGPRARQSRYRVIVEEAAPGGRDCPDTLFEEREDLLPHCRWKTHPWSPCILVPEVVRQAALGSGEACGQGLQSRAVTCEAEAAQPVEMEECLRGPDPMPPLLQPCLLPCRDDCTFTPWSRFTPCSANCTSTRTRRRTLTGRSRKRERCLDGETYPLQETEPCPCHAFRAQPYGDWSDCILSDSVHEQQPRLGPVGGRAHGCGEGLRLRALACLDALGRLVALEHCGGSGYVEEACTIPCPFDCRLSDWSIWGPCSARCGVGVRTRSRWLKEKPHNGGRPCPTLDLRNQVQHPWYNSFLQPQALGSSSTSRTVPNPLCSQDPRPLRIRGPGWTLPCRCVRTVGESGGEMVDRTLCDQTEIPAGAQRCIRFCPSQCVLSHWEPWSPCPQPCDPRTTQRRTRHVLRPALSGGTCAGDVQLRPCVLNENCFQHQYNLTEWSTCQLSGNTACGHGVQTRLLSCVRSDGAIVATGFCEEVSLTKPSPLSSRCLVECVVDCRLSPWSSWSQCSQSCGLTGHMSRTRQVVLQPQGEGRPCPPRLSQIKPCPVKPCYAWLVGGWSPCTVEGGDCGEGLQSRTLTCVVHNASLTPSAPPVEEVLCARIPLPESPLQRLCSVPCPGDCHLAEWTSWSACELTCLDGRSFGATGHQSRSRASITQALNNRVSCPEQVLETRPCTGGKCFHYEWKSSLWRNNERAVWCQRSDGMNVTGGCSPQSRPVAVRHCHPDCRKPFSYCTQNGVCGCKPGYTEILRSNGFLDYCLKVSSSGDRKADVKTSTAKNKPVNSKIRDIFRTWSLHPVDADGRVKLWVYGISAGGILLVLLLTFLSYLVCKKPSQHQSPAPQQKPLTLAYDGDVDM</sequence>
<dbReference type="FunFam" id="2.20.100.10:FF:000089">
    <property type="entry name" value="Complement component C9"/>
    <property type="match status" value="1"/>
</dbReference>
<evidence type="ECO:0000256" key="11">
    <source>
        <dbReference type="ARBA" id="ARBA00022692"/>
    </source>
</evidence>
<evidence type="ECO:0000256" key="5">
    <source>
        <dbReference type="ARBA" id="ARBA00018261"/>
    </source>
</evidence>
<keyword evidence="22" id="KW-0325">Glycoprotein</keyword>
<dbReference type="GO" id="GO:0006957">
    <property type="term" value="P:complement activation, alternative pathway"/>
    <property type="evidence" value="ECO:0007669"/>
    <property type="project" value="UniProtKB-KW"/>
</dbReference>
<feature type="domain" description="Spondin-like TSP1" evidence="28">
    <location>
        <begin position="165"/>
        <end position="215"/>
    </location>
</feature>
<dbReference type="InterPro" id="IPR000884">
    <property type="entry name" value="TSP1_rpt"/>
</dbReference>
<reference evidence="30" key="1">
    <citation type="submission" date="2025-08" db="UniProtKB">
        <authorList>
            <consortium name="Ensembl"/>
        </authorList>
    </citation>
    <scope>IDENTIFICATION</scope>
    <source>
        <strain evidence="30">Glennie</strain>
    </source>
</reference>
<feature type="region of interest" description="Disordered" evidence="26">
    <location>
        <begin position="227"/>
        <end position="284"/>
    </location>
</feature>
<keyword evidence="11 27" id="KW-0812">Transmembrane</keyword>
<dbReference type="GO" id="GO:0005579">
    <property type="term" value="C:membrane attack complex"/>
    <property type="evidence" value="ECO:0007669"/>
    <property type="project" value="UniProtKB-KW"/>
</dbReference>
<dbReference type="SUPFAM" id="SSF82895">
    <property type="entry name" value="TSP-1 type 1 repeat"/>
    <property type="match status" value="12"/>
</dbReference>